<organism evidence="1 2">
    <name type="scientific">Methylorubrum extorquens (strain DSM 6343 / CIP 106787 / DM4)</name>
    <name type="common">Methylobacterium extorquens</name>
    <dbReference type="NCBI Taxonomy" id="661410"/>
    <lineage>
        <taxon>Bacteria</taxon>
        <taxon>Pseudomonadati</taxon>
        <taxon>Pseudomonadota</taxon>
        <taxon>Alphaproteobacteria</taxon>
        <taxon>Hyphomicrobiales</taxon>
        <taxon>Methylobacteriaceae</taxon>
        <taxon>Methylorubrum</taxon>
    </lineage>
</organism>
<protein>
    <submittedName>
        <fullName evidence="1">Uncharacterized protein</fullName>
    </submittedName>
</protein>
<gene>
    <name evidence="1" type="ORF">METD_I0856</name>
</gene>
<sequence length="359" mass="39568">MRPVTGRSTFARSSDKTADGLPPLIGASVEGLLPLCSTLQTCSRNSPECRRAAARMHLAYNHMRTNQDNYTGLIKAAKRGRLMQVVGYGSGQIVLDQRWSGLTIRDLAGPELAQIVWRRPNFDFGYLLDRGHGDWIGEAAYESLLGVGLEHLSGKNELLLPFSRCAFLFRFQEDSGDYDRTYCALLDQDSSGIRGMSFIRQDADIGNLARNWTKECAEFRLDEHGVASLNFDASKPDVAEMIERSFRQLIDDVVVASLLLAQRKEATATKQPSTLHRRIGSECGKASSRPDAPIVVLVDRAKLTAIAAEKRDLATAGRAGHVRRAHIRVLWRGTDKQRNVKVRSSLVNGGGGGGIYVVK</sequence>
<dbReference type="EMBL" id="FP103042">
    <property type="protein sequence ID" value="CAX22488.1"/>
    <property type="molecule type" value="Genomic_DNA"/>
</dbReference>
<evidence type="ECO:0000313" key="1">
    <source>
        <dbReference type="EMBL" id="CAX22488.1"/>
    </source>
</evidence>
<evidence type="ECO:0000313" key="2">
    <source>
        <dbReference type="Proteomes" id="UP000008070"/>
    </source>
</evidence>
<proteinExistence type="predicted"/>
<dbReference type="AlphaFoldDB" id="C7CCE2"/>
<accession>C7CCE2</accession>
<dbReference type="InterPro" id="IPR058915">
    <property type="entry name" value="AcrVA2-like"/>
</dbReference>
<dbReference type="Proteomes" id="UP000008070">
    <property type="component" value="Chromosome"/>
</dbReference>
<dbReference type="HOGENOM" id="CLU_771190_0_0_5"/>
<name>C7CCE2_METED</name>
<dbReference type="Pfam" id="PF26125">
    <property type="entry name" value="AcrVA2-like"/>
    <property type="match status" value="1"/>
</dbReference>
<dbReference type="KEGG" id="mdi:METDI0856"/>
<reference evidence="2" key="1">
    <citation type="journal article" date="2009" name="PLoS ONE">
        <title>Methylobacterium genome sequences: a reference blueprint to investigate microbial metabolism of C1 compounds from natural and industrial sources.</title>
        <authorList>
            <person name="Vuilleumier S."/>
            <person name="Chistoserdova L."/>
            <person name="Lee M.-C."/>
            <person name="Bringel F."/>
            <person name="Lajus A."/>
            <person name="Zhou Y."/>
            <person name="Gourion B."/>
            <person name="Barbe V."/>
            <person name="Chang J."/>
            <person name="Cruveiller S."/>
            <person name="Dossat C."/>
            <person name="Gillett W."/>
            <person name="Gruffaz C."/>
            <person name="Haugen E."/>
            <person name="Hourcade E."/>
            <person name="Levy R."/>
            <person name="Mangenot S."/>
            <person name="Muller E."/>
            <person name="Nadalig T."/>
            <person name="Pagni M."/>
            <person name="Penny C."/>
            <person name="Peyraud R."/>
            <person name="Robinson D.G."/>
            <person name="Roche D."/>
            <person name="Rouy Z."/>
            <person name="Saenampechek C."/>
            <person name="Salvignol G."/>
            <person name="Vallenet D."/>
            <person name="Wu Z."/>
            <person name="Marx C.J."/>
            <person name="Vorholt J.A."/>
            <person name="Olson M.V."/>
            <person name="Kaul R."/>
            <person name="Weissenbach J."/>
            <person name="Medigue C."/>
            <person name="Lidstrom M.E."/>
        </authorList>
    </citation>
    <scope>NUCLEOTIDE SEQUENCE [LARGE SCALE GENOMIC DNA]</scope>
    <source>
        <strain evidence="2">DSM 6343 / CIP 106787 / DM4</strain>
    </source>
</reference>